<accession>A0A1I1P5L4</accession>
<sequence length="218" mass="24430">MDYIKVDDLTKTIKGVTILENINLNIKKNYIYGFVGANGSGKTMLFRILSGLVKPTFGHVTIDNKELYKDISFPSNMGILIESPGFWEQYTGYENLKILASIRKVINDEDIVNIMSRIGLDPQNKIKFGKYSLGMKQKLGIAQALMEKPDLIILDEPTNALDDESVNNIRNILLEEKKRGATILIASHNKEDISILSDYIYKINGGKIAEVRGDVSES</sequence>
<dbReference type="Pfam" id="PF00005">
    <property type="entry name" value="ABC_tran"/>
    <property type="match status" value="1"/>
</dbReference>
<evidence type="ECO:0000313" key="4">
    <source>
        <dbReference type="EMBL" id="SFD02958.1"/>
    </source>
</evidence>
<dbReference type="STRING" id="119641.SAMN05421842_11771"/>
<dbReference type="InterPro" id="IPR017871">
    <property type="entry name" value="ABC_transporter-like_CS"/>
</dbReference>
<dbReference type="AlphaFoldDB" id="A0A1I1P5L4"/>
<name>A0A1I1P5L4_9CLOT</name>
<evidence type="ECO:0000313" key="5">
    <source>
        <dbReference type="Proteomes" id="UP000199263"/>
    </source>
</evidence>
<dbReference type="GO" id="GO:0005524">
    <property type="term" value="F:ATP binding"/>
    <property type="evidence" value="ECO:0007669"/>
    <property type="project" value="UniProtKB-KW"/>
</dbReference>
<feature type="domain" description="ABC transporter" evidence="3">
    <location>
        <begin position="4"/>
        <end position="218"/>
    </location>
</feature>
<evidence type="ECO:0000256" key="2">
    <source>
        <dbReference type="ARBA" id="ARBA00022840"/>
    </source>
</evidence>
<dbReference type="Gene3D" id="3.40.50.300">
    <property type="entry name" value="P-loop containing nucleotide triphosphate hydrolases"/>
    <property type="match status" value="1"/>
</dbReference>
<dbReference type="GO" id="GO:0016887">
    <property type="term" value="F:ATP hydrolysis activity"/>
    <property type="evidence" value="ECO:0007669"/>
    <property type="project" value="InterPro"/>
</dbReference>
<proteinExistence type="predicted"/>
<protein>
    <submittedName>
        <fullName evidence="4">ABC-2 type transport system ATP-binding protein</fullName>
    </submittedName>
</protein>
<dbReference type="SUPFAM" id="SSF52540">
    <property type="entry name" value="P-loop containing nucleoside triphosphate hydrolases"/>
    <property type="match status" value="1"/>
</dbReference>
<dbReference type="PROSITE" id="PS00211">
    <property type="entry name" value="ABC_TRANSPORTER_1"/>
    <property type="match status" value="1"/>
</dbReference>
<gene>
    <name evidence="4" type="ORF">SAMN05421842_11771</name>
</gene>
<dbReference type="EMBL" id="FOMG01000017">
    <property type="protein sequence ID" value="SFD02958.1"/>
    <property type="molecule type" value="Genomic_DNA"/>
</dbReference>
<dbReference type="PANTHER" id="PTHR43158:SF7">
    <property type="entry name" value="ABC TRANSPORTER, ATP-BINDING PROTEIN"/>
    <property type="match status" value="1"/>
</dbReference>
<dbReference type="PROSITE" id="PS50893">
    <property type="entry name" value="ABC_TRANSPORTER_2"/>
    <property type="match status" value="1"/>
</dbReference>
<keyword evidence="2 4" id="KW-0067">ATP-binding</keyword>
<dbReference type="OrthoDB" id="9809205at2"/>
<dbReference type="Proteomes" id="UP000199263">
    <property type="component" value="Unassembled WGS sequence"/>
</dbReference>
<evidence type="ECO:0000259" key="3">
    <source>
        <dbReference type="PROSITE" id="PS50893"/>
    </source>
</evidence>
<dbReference type="InterPro" id="IPR003593">
    <property type="entry name" value="AAA+_ATPase"/>
</dbReference>
<organism evidence="4 5">
    <name type="scientific">Clostridium uliginosum</name>
    <dbReference type="NCBI Taxonomy" id="119641"/>
    <lineage>
        <taxon>Bacteria</taxon>
        <taxon>Bacillati</taxon>
        <taxon>Bacillota</taxon>
        <taxon>Clostridia</taxon>
        <taxon>Eubacteriales</taxon>
        <taxon>Clostridiaceae</taxon>
        <taxon>Clostridium</taxon>
    </lineage>
</organism>
<reference evidence="4 5" key="1">
    <citation type="submission" date="2016-10" db="EMBL/GenBank/DDBJ databases">
        <authorList>
            <person name="de Groot N.N."/>
        </authorList>
    </citation>
    <scope>NUCLEOTIDE SEQUENCE [LARGE SCALE GENOMIC DNA]</scope>
    <source>
        <strain evidence="4 5">DSM 12992</strain>
    </source>
</reference>
<keyword evidence="5" id="KW-1185">Reference proteome</keyword>
<dbReference type="SMART" id="SM00382">
    <property type="entry name" value="AAA"/>
    <property type="match status" value="1"/>
</dbReference>
<dbReference type="PANTHER" id="PTHR43158">
    <property type="entry name" value="SKFA PEPTIDE EXPORT ATP-BINDING PROTEIN SKFE"/>
    <property type="match status" value="1"/>
</dbReference>
<dbReference type="InterPro" id="IPR027417">
    <property type="entry name" value="P-loop_NTPase"/>
</dbReference>
<dbReference type="InterPro" id="IPR003439">
    <property type="entry name" value="ABC_transporter-like_ATP-bd"/>
</dbReference>
<evidence type="ECO:0000256" key="1">
    <source>
        <dbReference type="ARBA" id="ARBA00022741"/>
    </source>
</evidence>
<keyword evidence="1" id="KW-0547">Nucleotide-binding</keyword>
<dbReference type="RefSeq" id="WP_090091902.1">
    <property type="nucleotide sequence ID" value="NZ_FOMG01000017.1"/>
</dbReference>